<dbReference type="KEGG" id="rsq:Rsph17025_0744"/>
<dbReference type="Pfam" id="PF00581">
    <property type="entry name" value="Rhodanese"/>
    <property type="match status" value="1"/>
</dbReference>
<dbReference type="PANTHER" id="PTHR43031:SF1">
    <property type="entry name" value="PYRIDINE NUCLEOTIDE-DISULPHIDE OXIDOREDUCTASE"/>
    <property type="match status" value="1"/>
</dbReference>
<accession>A4WQI6</accession>
<dbReference type="InterPro" id="IPR001763">
    <property type="entry name" value="Rhodanese-like_dom"/>
</dbReference>
<dbReference type="CDD" id="cd00158">
    <property type="entry name" value="RHOD"/>
    <property type="match status" value="1"/>
</dbReference>
<evidence type="ECO:0000313" key="2">
    <source>
        <dbReference type="EMBL" id="ABP69650.1"/>
    </source>
</evidence>
<dbReference type="BioCyc" id="RSPH349102:G1G8M-766-MONOMER"/>
<dbReference type="STRING" id="349102.Rsph17025_0744"/>
<dbReference type="InterPro" id="IPR036873">
    <property type="entry name" value="Rhodanese-like_dom_sf"/>
</dbReference>
<organism evidence="2">
    <name type="scientific">Cereibacter sphaeroides (strain ATCC 17025 / ATH 2.4.3)</name>
    <name type="common">Rhodobacter sphaeroides</name>
    <dbReference type="NCBI Taxonomy" id="349102"/>
    <lineage>
        <taxon>Bacteria</taxon>
        <taxon>Pseudomonadati</taxon>
        <taxon>Pseudomonadota</taxon>
        <taxon>Alphaproteobacteria</taxon>
        <taxon>Rhodobacterales</taxon>
        <taxon>Paracoccaceae</taxon>
        <taxon>Cereibacter</taxon>
    </lineage>
</organism>
<dbReference type="Gene3D" id="3.40.250.10">
    <property type="entry name" value="Rhodanese-like domain"/>
    <property type="match status" value="1"/>
</dbReference>
<protein>
    <submittedName>
        <fullName evidence="2">Rhodanese domain protein</fullName>
    </submittedName>
</protein>
<dbReference type="PROSITE" id="PS50206">
    <property type="entry name" value="RHODANESE_3"/>
    <property type="match status" value="1"/>
</dbReference>
<dbReference type="AlphaFoldDB" id="A4WQI6"/>
<sequence length="133" mass="14218">MSVVTTMLFPVIDIPREGVKRVHNLIRGVRDVSPREAYRLIAAGAAILDVREPAEFAAGHVEGSILLPLDTLEARVGEIEDLKQRPLVVLCHGGKRSATACAALARLGFTDTANIAGGILAWRRAGLPEVCPT</sequence>
<proteinExistence type="predicted"/>
<dbReference type="SUPFAM" id="SSF52821">
    <property type="entry name" value="Rhodanese/Cell cycle control phosphatase"/>
    <property type="match status" value="1"/>
</dbReference>
<dbReference type="HOGENOM" id="CLU_089574_6_2_5"/>
<gene>
    <name evidence="2" type="ordered locus">Rsph17025_0744</name>
</gene>
<dbReference type="SMART" id="SM00450">
    <property type="entry name" value="RHOD"/>
    <property type="match status" value="1"/>
</dbReference>
<feature type="domain" description="Rhodanese" evidence="1">
    <location>
        <begin position="41"/>
        <end position="131"/>
    </location>
</feature>
<dbReference type="eggNOG" id="COG0607">
    <property type="taxonomic scope" value="Bacteria"/>
</dbReference>
<dbReference type="InterPro" id="IPR050229">
    <property type="entry name" value="GlpE_sulfurtransferase"/>
</dbReference>
<evidence type="ECO:0000259" key="1">
    <source>
        <dbReference type="PROSITE" id="PS50206"/>
    </source>
</evidence>
<reference evidence="2" key="1">
    <citation type="submission" date="2007-04" db="EMBL/GenBank/DDBJ databases">
        <title>Complete sequence of chromosome of Rhodobacter sphaeroides ATCC 17025.</title>
        <authorList>
            <consortium name="US DOE Joint Genome Institute"/>
            <person name="Copeland A."/>
            <person name="Lucas S."/>
            <person name="Lapidus A."/>
            <person name="Barry K."/>
            <person name="Detter J.C."/>
            <person name="Glavina del Rio T."/>
            <person name="Hammon N."/>
            <person name="Israni S."/>
            <person name="Dalin E."/>
            <person name="Tice H."/>
            <person name="Pitluck S."/>
            <person name="Chertkov O."/>
            <person name="Brettin T."/>
            <person name="Bruce D."/>
            <person name="Han C."/>
            <person name="Schmutz J."/>
            <person name="Larimer F."/>
            <person name="Land M."/>
            <person name="Hauser L."/>
            <person name="Kyrpides N."/>
            <person name="Kim E."/>
            <person name="Richardson P."/>
            <person name="Mackenzie C."/>
            <person name="Choudhary M."/>
            <person name="Donohue T.J."/>
            <person name="Kaplan S."/>
        </authorList>
    </citation>
    <scope>NUCLEOTIDE SEQUENCE [LARGE SCALE GENOMIC DNA]</scope>
    <source>
        <strain evidence="2">ATCC 17025</strain>
    </source>
</reference>
<dbReference type="PANTHER" id="PTHR43031">
    <property type="entry name" value="FAD-DEPENDENT OXIDOREDUCTASE"/>
    <property type="match status" value="1"/>
</dbReference>
<name>A4WQI6_CERS5</name>
<dbReference type="EMBL" id="CP000661">
    <property type="protein sequence ID" value="ABP69650.1"/>
    <property type="molecule type" value="Genomic_DNA"/>
</dbReference>